<dbReference type="NCBIfam" id="TIGR00933">
    <property type="entry name" value="2a38"/>
    <property type="match status" value="1"/>
</dbReference>
<feature type="transmembrane region" description="Helical" evidence="10">
    <location>
        <begin position="416"/>
        <end position="437"/>
    </location>
</feature>
<evidence type="ECO:0000256" key="4">
    <source>
        <dbReference type="ARBA" id="ARBA00022538"/>
    </source>
</evidence>
<keyword evidence="8" id="KW-0406">Ion transport</keyword>
<feature type="transmembrane region" description="Helical" evidence="10">
    <location>
        <begin position="17"/>
        <end position="38"/>
    </location>
</feature>
<name>A0ABS4JNX5_9FIRM</name>
<organism evidence="11 12">
    <name type="scientific">Symbiobacterium terraclitae</name>
    <dbReference type="NCBI Taxonomy" id="557451"/>
    <lineage>
        <taxon>Bacteria</taxon>
        <taxon>Bacillati</taxon>
        <taxon>Bacillota</taxon>
        <taxon>Clostridia</taxon>
        <taxon>Eubacteriales</taxon>
        <taxon>Symbiobacteriaceae</taxon>
        <taxon>Symbiobacterium</taxon>
    </lineage>
</organism>
<feature type="transmembrane region" description="Helical" evidence="10">
    <location>
        <begin position="50"/>
        <end position="72"/>
    </location>
</feature>
<dbReference type="PANTHER" id="PTHR32024">
    <property type="entry name" value="TRK SYSTEM POTASSIUM UPTAKE PROTEIN TRKG-RELATED"/>
    <property type="match status" value="1"/>
</dbReference>
<evidence type="ECO:0000256" key="7">
    <source>
        <dbReference type="ARBA" id="ARBA00022989"/>
    </source>
</evidence>
<keyword evidence="7 10" id="KW-1133">Transmembrane helix</keyword>
<keyword evidence="2" id="KW-0813">Transport</keyword>
<evidence type="ECO:0000256" key="1">
    <source>
        <dbReference type="ARBA" id="ARBA00004651"/>
    </source>
</evidence>
<comment type="caution">
    <text evidence="11">The sequence shown here is derived from an EMBL/GenBank/DDBJ whole genome shotgun (WGS) entry which is preliminary data.</text>
</comment>
<feature type="transmembrane region" description="Helical" evidence="10">
    <location>
        <begin position="193"/>
        <end position="212"/>
    </location>
</feature>
<sequence length="456" mass="48713">MALEQRRRAPSFTPPQALALGFALMIFTGTILLALPIAHEPGQQLTLVDALFMATSAVCVTGLAVVDVATTFSTFGEVVLMLLVQAGGLGIMSLSTMMFLVTGRRIGLQERLMMQEALGSFSIAGVVKTTRSIITTTLIVEAVGAALLTLRFLAYYPPGQALYFGVFHAITAFNNAGFDLTSQSLRIFNRDPFILLVVAGLILLGGIGFIVMQDVWRQRRWERFALQTKIVLVVTGGLLVAGTLLILALEYGNPATLGPLPFPDKFFNALFTSVTFRTAGFESISMGRMAYAALLVAIVLMYIGGSPGGTGGGIRTTTFAVIILAVRATVRGTEEIQVMGRRLPRELLDRAIAIAAMAMAIIVVVGGLLLVTESHVVSDPGNPVTIADVLFEGTSAFSTVGLTTGVTPHLSIPGRLLIALTMYIGRIGPLTAAVALAQRRRERAHIEYPEERVMIG</sequence>
<evidence type="ECO:0000256" key="2">
    <source>
        <dbReference type="ARBA" id="ARBA00022448"/>
    </source>
</evidence>
<dbReference type="Proteomes" id="UP001519289">
    <property type="component" value="Unassembled WGS sequence"/>
</dbReference>
<evidence type="ECO:0000256" key="6">
    <source>
        <dbReference type="ARBA" id="ARBA00022958"/>
    </source>
</evidence>
<dbReference type="EMBL" id="JAGGLG010000003">
    <property type="protein sequence ID" value="MBP2017252.1"/>
    <property type="molecule type" value="Genomic_DNA"/>
</dbReference>
<keyword evidence="9 10" id="KW-0472">Membrane</keyword>
<feature type="transmembrane region" description="Helical" evidence="10">
    <location>
        <begin position="78"/>
        <end position="101"/>
    </location>
</feature>
<feature type="transmembrane region" description="Helical" evidence="10">
    <location>
        <begin position="138"/>
        <end position="156"/>
    </location>
</feature>
<dbReference type="InterPro" id="IPR003445">
    <property type="entry name" value="Cat_transpt"/>
</dbReference>
<evidence type="ECO:0000313" key="12">
    <source>
        <dbReference type="Proteomes" id="UP001519289"/>
    </source>
</evidence>
<keyword evidence="4" id="KW-0633">Potassium transport</keyword>
<proteinExistence type="predicted"/>
<feature type="transmembrane region" description="Helical" evidence="10">
    <location>
        <begin position="224"/>
        <end position="249"/>
    </location>
</feature>
<keyword evidence="3" id="KW-1003">Cell membrane</keyword>
<keyword evidence="6" id="KW-0630">Potassium</keyword>
<evidence type="ECO:0000256" key="5">
    <source>
        <dbReference type="ARBA" id="ARBA00022692"/>
    </source>
</evidence>
<comment type="subcellular location">
    <subcellularLocation>
        <location evidence="1">Cell membrane</location>
        <topology evidence="1">Multi-pass membrane protein</topology>
    </subcellularLocation>
</comment>
<feature type="transmembrane region" description="Helical" evidence="10">
    <location>
        <begin position="289"/>
        <end position="306"/>
    </location>
</feature>
<keyword evidence="5 10" id="KW-0812">Transmembrane</keyword>
<dbReference type="RefSeq" id="WP_209465395.1">
    <property type="nucleotide sequence ID" value="NZ_JAGGLG010000003.1"/>
</dbReference>
<protein>
    <submittedName>
        <fullName evidence="11">Trk system potassium uptake protein TrkH</fullName>
    </submittedName>
</protein>
<evidence type="ECO:0000256" key="8">
    <source>
        <dbReference type="ARBA" id="ARBA00023065"/>
    </source>
</evidence>
<keyword evidence="12" id="KW-1185">Reference proteome</keyword>
<evidence type="ECO:0000256" key="10">
    <source>
        <dbReference type="SAM" id="Phobius"/>
    </source>
</evidence>
<reference evidence="11 12" key="1">
    <citation type="submission" date="2021-03" db="EMBL/GenBank/DDBJ databases">
        <title>Genomic Encyclopedia of Type Strains, Phase IV (KMG-IV): sequencing the most valuable type-strain genomes for metagenomic binning, comparative biology and taxonomic classification.</title>
        <authorList>
            <person name="Goeker M."/>
        </authorList>
    </citation>
    <scope>NUCLEOTIDE SEQUENCE [LARGE SCALE GENOMIC DNA]</scope>
    <source>
        <strain evidence="11 12">DSM 27138</strain>
    </source>
</reference>
<feature type="transmembrane region" description="Helical" evidence="10">
    <location>
        <begin position="351"/>
        <end position="371"/>
    </location>
</feature>
<dbReference type="PANTHER" id="PTHR32024:SF1">
    <property type="entry name" value="KTR SYSTEM POTASSIUM UPTAKE PROTEIN B"/>
    <property type="match status" value="1"/>
</dbReference>
<dbReference type="InterPro" id="IPR004772">
    <property type="entry name" value="TrkH"/>
</dbReference>
<dbReference type="Pfam" id="PF02386">
    <property type="entry name" value="TrkH"/>
    <property type="match status" value="1"/>
</dbReference>
<evidence type="ECO:0000256" key="9">
    <source>
        <dbReference type="ARBA" id="ARBA00023136"/>
    </source>
</evidence>
<evidence type="ECO:0000256" key="3">
    <source>
        <dbReference type="ARBA" id="ARBA00022475"/>
    </source>
</evidence>
<accession>A0ABS4JNX5</accession>
<evidence type="ECO:0000313" key="11">
    <source>
        <dbReference type="EMBL" id="MBP2017252.1"/>
    </source>
</evidence>
<gene>
    <name evidence="11" type="ORF">J2Z79_000626</name>
</gene>